<name>Q21NT3_SACD2</name>
<evidence type="ECO:0000259" key="1">
    <source>
        <dbReference type="Pfam" id="PF14062"/>
    </source>
</evidence>
<dbReference type="AlphaFoldDB" id="Q21NT3"/>
<dbReference type="eggNOG" id="ENOG502ZBZQ">
    <property type="taxonomic scope" value="Bacteria"/>
</dbReference>
<evidence type="ECO:0000313" key="3">
    <source>
        <dbReference type="Proteomes" id="UP000001947"/>
    </source>
</evidence>
<feature type="domain" description="DUF4253" evidence="1">
    <location>
        <begin position="112"/>
        <end position="217"/>
    </location>
</feature>
<dbReference type="GeneID" id="98615622"/>
<dbReference type="Proteomes" id="UP000001947">
    <property type="component" value="Chromosome"/>
</dbReference>
<dbReference type="Pfam" id="PF14062">
    <property type="entry name" value="DUF4253"/>
    <property type="match status" value="1"/>
</dbReference>
<dbReference type="OrthoDB" id="6115134at2"/>
<keyword evidence="3" id="KW-1185">Reference proteome</keyword>
<dbReference type="RefSeq" id="WP_011466870.1">
    <property type="nucleotide sequence ID" value="NC_007912.1"/>
</dbReference>
<accession>Q21NT3</accession>
<dbReference type="HOGENOM" id="CLU_087933_1_0_6"/>
<dbReference type="KEGG" id="sde:Sde_0382"/>
<sequence>MHFIELDGSVGFKQAIETSAKKNKVIICGSPDDRDLLQDGIGINTDAQSILAEANTLNAIDWFNTQKSALPLEESEQKKLEGRWPGANGVQHSFALANDIVTQQPLDTLAAVIVQCEHSWQVPAYLGFGGWNNCPSPAEHCALWQFWQHKYDARIVGVSGDVIEAYVNKPPCTREEAIALAWQHYLYCPDLIEQGEETIANLAAALLDQKVWFFWWD</sequence>
<proteinExistence type="predicted"/>
<organism evidence="2 3">
    <name type="scientific">Saccharophagus degradans (strain 2-40 / ATCC 43961 / DSM 17024)</name>
    <dbReference type="NCBI Taxonomy" id="203122"/>
    <lineage>
        <taxon>Bacteria</taxon>
        <taxon>Pseudomonadati</taxon>
        <taxon>Pseudomonadota</taxon>
        <taxon>Gammaproteobacteria</taxon>
        <taxon>Cellvibrionales</taxon>
        <taxon>Cellvibrionaceae</taxon>
        <taxon>Saccharophagus</taxon>
    </lineage>
</organism>
<reference evidence="2 3" key="1">
    <citation type="journal article" date="2008" name="PLoS Genet.">
        <title>Complete genome sequence of the complex carbohydrate-degrading marine bacterium, Saccharophagus degradans strain 2-40 T.</title>
        <authorList>
            <person name="Weiner R.M."/>
            <person name="Taylor L.E.II."/>
            <person name="Henrissat B."/>
            <person name="Hauser L."/>
            <person name="Land M."/>
            <person name="Coutinho P.M."/>
            <person name="Rancurel C."/>
            <person name="Saunders E.H."/>
            <person name="Longmire A.G."/>
            <person name="Zhang H."/>
            <person name="Bayer E.A."/>
            <person name="Gilbert H.J."/>
            <person name="Larimer F."/>
            <person name="Zhulin I.B."/>
            <person name="Ekborg N.A."/>
            <person name="Lamed R."/>
            <person name="Richardson P.M."/>
            <person name="Borovok I."/>
            <person name="Hutcheson S."/>
        </authorList>
    </citation>
    <scope>NUCLEOTIDE SEQUENCE [LARGE SCALE GENOMIC DNA]</scope>
    <source>
        <strain evidence="3">2-40 / ATCC 43961 / DSM 17024</strain>
    </source>
</reference>
<dbReference type="STRING" id="203122.Sde_0382"/>
<dbReference type="EMBL" id="CP000282">
    <property type="protein sequence ID" value="ABD79646.1"/>
    <property type="molecule type" value="Genomic_DNA"/>
</dbReference>
<dbReference type="InterPro" id="IPR025349">
    <property type="entry name" value="DUF4253"/>
</dbReference>
<evidence type="ECO:0000313" key="2">
    <source>
        <dbReference type="EMBL" id="ABD79646.1"/>
    </source>
</evidence>
<protein>
    <recommendedName>
        <fullName evidence="1">DUF4253 domain-containing protein</fullName>
    </recommendedName>
</protein>
<gene>
    <name evidence="2" type="ordered locus">Sde_0382</name>
</gene>